<dbReference type="RefSeq" id="WP_380891003.1">
    <property type="nucleotide sequence ID" value="NZ_JBHUDY010000002.1"/>
</dbReference>
<dbReference type="InterPro" id="IPR020449">
    <property type="entry name" value="Tscrpt_reg_AraC-type_HTH"/>
</dbReference>
<evidence type="ECO:0000256" key="2">
    <source>
        <dbReference type="ARBA" id="ARBA00023125"/>
    </source>
</evidence>
<dbReference type="SMART" id="SM00342">
    <property type="entry name" value="HTH_ARAC"/>
    <property type="match status" value="1"/>
</dbReference>
<dbReference type="InterPro" id="IPR018060">
    <property type="entry name" value="HTH_AraC"/>
</dbReference>
<feature type="domain" description="HTH araC/xylS-type" evidence="4">
    <location>
        <begin position="167"/>
        <end position="267"/>
    </location>
</feature>
<dbReference type="InterPro" id="IPR050204">
    <property type="entry name" value="AraC_XylS_family_regulators"/>
</dbReference>
<keyword evidence="2" id="KW-0238">DNA-binding</keyword>
<proteinExistence type="predicted"/>
<keyword evidence="1" id="KW-0805">Transcription regulation</keyword>
<evidence type="ECO:0000259" key="4">
    <source>
        <dbReference type="PROSITE" id="PS01124"/>
    </source>
</evidence>
<evidence type="ECO:0000256" key="1">
    <source>
        <dbReference type="ARBA" id="ARBA00023015"/>
    </source>
</evidence>
<dbReference type="SUPFAM" id="SSF46689">
    <property type="entry name" value="Homeodomain-like"/>
    <property type="match status" value="2"/>
</dbReference>
<sequence>MSTATARFRRFRIERPSSRTFRTGDCYWLDMCLTPRPDNARGCYAQHWGPHRYERIGEIFLVPPEHALHILSDGPANQMSIVCEIKASAVGRWLSEGSGWTSARLAGALDIAQPHMRACLFRLAEEARTPGLGSRALASALVDQLAIEVARYCEATADDPARGGLAAWRLRLVKERVAGDDAPPTLAELAGICGMSARQLTRGFRSSTGMTIGEYVSQAMIDRAKRLLDTPRSIAEIAFLLGFGSSSSFGFAFRKATGSTPRQFRTRQLRTRQRSAALKD</sequence>
<dbReference type="PRINTS" id="PR00032">
    <property type="entry name" value="HTHARAC"/>
</dbReference>
<dbReference type="Gene3D" id="1.10.10.60">
    <property type="entry name" value="Homeodomain-like"/>
    <property type="match status" value="2"/>
</dbReference>
<dbReference type="EMBL" id="JBHUDY010000002">
    <property type="protein sequence ID" value="MFD1613177.1"/>
    <property type="molecule type" value="Genomic_DNA"/>
</dbReference>
<reference evidence="6" key="1">
    <citation type="journal article" date="2019" name="Int. J. Syst. Evol. Microbiol.">
        <title>The Global Catalogue of Microorganisms (GCM) 10K type strain sequencing project: providing services to taxonomists for standard genome sequencing and annotation.</title>
        <authorList>
            <consortium name="The Broad Institute Genomics Platform"/>
            <consortium name="The Broad Institute Genome Sequencing Center for Infectious Disease"/>
            <person name="Wu L."/>
            <person name="Ma J."/>
        </authorList>
    </citation>
    <scope>NUCLEOTIDE SEQUENCE [LARGE SCALE GENOMIC DNA]</scope>
    <source>
        <strain evidence="6">CGMCC 1.16275</strain>
    </source>
</reference>
<keyword evidence="3" id="KW-0804">Transcription</keyword>
<keyword evidence="6" id="KW-1185">Reference proteome</keyword>
<dbReference type="PROSITE" id="PS01124">
    <property type="entry name" value="HTH_ARAC_FAMILY_2"/>
    <property type="match status" value="1"/>
</dbReference>
<dbReference type="PANTHER" id="PTHR46796:SF6">
    <property type="entry name" value="ARAC SUBFAMILY"/>
    <property type="match status" value="1"/>
</dbReference>
<dbReference type="PANTHER" id="PTHR46796">
    <property type="entry name" value="HTH-TYPE TRANSCRIPTIONAL ACTIVATOR RHAS-RELATED"/>
    <property type="match status" value="1"/>
</dbReference>
<comment type="caution">
    <text evidence="5">The sequence shown here is derived from an EMBL/GenBank/DDBJ whole genome shotgun (WGS) entry which is preliminary data.</text>
</comment>
<organism evidence="5 6">
    <name type="scientific">Sphingomonas tabacisoli</name>
    <dbReference type="NCBI Taxonomy" id="2249466"/>
    <lineage>
        <taxon>Bacteria</taxon>
        <taxon>Pseudomonadati</taxon>
        <taxon>Pseudomonadota</taxon>
        <taxon>Alphaproteobacteria</taxon>
        <taxon>Sphingomonadales</taxon>
        <taxon>Sphingomonadaceae</taxon>
        <taxon>Sphingomonas</taxon>
    </lineage>
</organism>
<evidence type="ECO:0000313" key="6">
    <source>
        <dbReference type="Proteomes" id="UP001597115"/>
    </source>
</evidence>
<dbReference type="InterPro" id="IPR009057">
    <property type="entry name" value="Homeodomain-like_sf"/>
</dbReference>
<dbReference type="Pfam" id="PF12833">
    <property type="entry name" value="HTH_18"/>
    <property type="match status" value="1"/>
</dbReference>
<evidence type="ECO:0000256" key="3">
    <source>
        <dbReference type="ARBA" id="ARBA00023163"/>
    </source>
</evidence>
<evidence type="ECO:0000313" key="5">
    <source>
        <dbReference type="EMBL" id="MFD1613177.1"/>
    </source>
</evidence>
<gene>
    <name evidence="5" type="ORF">ACFSCW_15335</name>
</gene>
<protein>
    <submittedName>
        <fullName evidence="5">Helix-turn-helix transcriptional regulator</fullName>
    </submittedName>
</protein>
<accession>A0ABW4I7D6</accession>
<dbReference type="Proteomes" id="UP001597115">
    <property type="component" value="Unassembled WGS sequence"/>
</dbReference>
<name>A0ABW4I7D6_9SPHN</name>